<reference evidence="2" key="1">
    <citation type="submission" date="2016-11" db="EMBL/GenBank/DDBJ databases">
        <title>Comparative genomic and phenotypic analysis of Granulibacter bethesdensis clinical isolates from patients with chronic granulomatous disease.</title>
        <authorList>
            <person name="Zarember K.A."/>
            <person name="Porcella S.F."/>
            <person name="Chu J."/>
            <person name="Ding L."/>
            <person name="Dahlstrom E."/>
            <person name="Barbian K."/>
            <person name="Martens C."/>
            <person name="Sykora L."/>
            <person name="Kramer S."/>
            <person name="Pettinato A.M."/>
            <person name="Hong H."/>
            <person name="Wald G."/>
            <person name="Berg L.J."/>
            <person name="Rogge L.S."/>
            <person name="Greenberg D.E."/>
            <person name="Falcone E.L."/>
            <person name="Neves J.F."/>
            <person name="Simoes M.J."/>
            <person name="Casal M."/>
            <person name="Rodriguez-Lopez F.C."/>
            <person name="Zelazny A."/>
            <person name="Gallin J.I."/>
            <person name="Holland S.M."/>
        </authorList>
    </citation>
    <scope>NUCLEOTIDE SEQUENCE [LARGE SCALE GENOMIC DNA]</scope>
    <source>
        <strain evidence="2">NIH9.1</strain>
    </source>
</reference>
<name>A0AAC9KD72_9PROT</name>
<proteinExistence type="predicted"/>
<gene>
    <name evidence="1" type="ORF">GbCGDNIH9_0594</name>
</gene>
<organism evidence="1 2">
    <name type="scientific">Granulibacter bethesdensis</name>
    <dbReference type="NCBI Taxonomy" id="364410"/>
    <lineage>
        <taxon>Bacteria</taxon>
        <taxon>Pseudomonadati</taxon>
        <taxon>Pseudomonadota</taxon>
        <taxon>Alphaproteobacteria</taxon>
        <taxon>Acetobacterales</taxon>
        <taxon>Acetobacteraceae</taxon>
        <taxon>Granulibacter</taxon>
    </lineage>
</organism>
<dbReference type="EMBL" id="CP018191">
    <property type="protein sequence ID" value="APH53835.1"/>
    <property type="molecule type" value="Genomic_DNA"/>
</dbReference>
<protein>
    <submittedName>
        <fullName evidence="1">Secreted protein</fullName>
    </submittedName>
</protein>
<evidence type="ECO:0000313" key="1">
    <source>
        <dbReference type="EMBL" id="APH53835.1"/>
    </source>
</evidence>
<dbReference type="AlphaFoldDB" id="A0AAC9KD72"/>
<accession>A0AAC9KD72</accession>
<sequence length="287" mass="31370">MVPPKTERFKDSKRQHYRIDFENYFKGFFPENKYIITKSLSFLSCAYERKTNAICPVYSFSPAARFSGRLFCAGSKRVNGSSPSNTEPLTSANTVFATKLAGPSTFLVPMPTAVVILKPGDLNRNRSFCQAFTSRLPTAQAANAASVVAPNLILTRWLVQMPEVPADRATDCDFLTGTYDYARAARIISALKLTEGHLQGNGPFLLMVIPDNTGLHVVGLDGSSANPEDFNRYIDSWGNLLTQTQEQITRTPDQPGLIRSVFNLVSAIARTTVGAVGGLIQGTVSTF</sequence>
<dbReference type="Proteomes" id="UP000182373">
    <property type="component" value="Chromosome"/>
</dbReference>
<evidence type="ECO:0000313" key="2">
    <source>
        <dbReference type="Proteomes" id="UP000182373"/>
    </source>
</evidence>